<dbReference type="EMBL" id="JAOA01000019">
    <property type="protein sequence ID" value="EUA06032.1"/>
    <property type="molecule type" value="Genomic_DNA"/>
</dbReference>
<dbReference type="RefSeq" id="WP_368072816.1">
    <property type="nucleotide sequence ID" value="NZ_JAOA01000019.1"/>
</dbReference>
<evidence type="ECO:0000259" key="1">
    <source>
        <dbReference type="Pfam" id="PF08659"/>
    </source>
</evidence>
<gene>
    <name evidence="2" type="ORF">I545_6517</name>
</gene>
<sequence>MAELDAAGAQVHVVACDAADRAALAKVIADIRFSNRCRP</sequence>
<dbReference type="Pfam" id="PF08659">
    <property type="entry name" value="KR"/>
    <property type="match status" value="1"/>
</dbReference>
<dbReference type="Gene3D" id="3.40.50.720">
    <property type="entry name" value="NAD(P)-binding Rossmann-like Domain"/>
    <property type="match status" value="1"/>
</dbReference>
<dbReference type="InterPro" id="IPR013968">
    <property type="entry name" value="PKS_KR"/>
</dbReference>
<proteinExistence type="predicted"/>
<dbReference type="AlphaFoldDB" id="X7YFQ8"/>
<accession>X7YFQ8</accession>
<feature type="domain" description="Ketoreductase (KR)" evidence="1">
    <location>
        <begin position="2"/>
        <end position="32"/>
    </location>
</feature>
<dbReference type="PATRIC" id="fig|1299326.3.peg.6267"/>
<evidence type="ECO:0000313" key="3">
    <source>
        <dbReference type="Proteomes" id="UP000020561"/>
    </source>
</evidence>
<organism evidence="2 3">
    <name type="scientific">Mycobacterium kansasii 662</name>
    <dbReference type="NCBI Taxonomy" id="1299326"/>
    <lineage>
        <taxon>Bacteria</taxon>
        <taxon>Bacillati</taxon>
        <taxon>Actinomycetota</taxon>
        <taxon>Actinomycetes</taxon>
        <taxon>Mycobacteriales</taxon>
        <taxon>Mycobacteriaceae</taxon>
        <taxon>Mycobacterium</taxon>
    </lineage>
</organism>
<comment type="caution">
    <text evidence="2">The sequence shown here is derived from an EMBL/GenBank/DDBJ whole genome shotgun (WGS) entry which is preliminary data.</text>
</comment>
<name>X7YFQ8_MYCKA</name>
<dbReference type="Proteomes" id="UP000020561">
    <property type="component" value="Unassembled WGS sequence"/>
</dbReference>
<evidence type="ECO:0000313" key="2">
    <source>
        <dbReference type="EMBL" id="EUA06032.1"/>
    </source>
</evidence>
<reference evidence="2 3" key="1">
    <citation type="submission" date="2013-12" db="EMBL/GenBank/DDBJ databases">
        <authorList>
            <person name="Brown-Elliot B."/>
            <person name="Wallace R."/>
            <person name="Lenaerts A."/>
            <person name="Ordway D."/>
            <person name="DeGroote M.A."/>
            <person name="Parker T."/>
            <person name="Sizemore C."/>
            <person name="Tallon L.J."/>
            <person name="Sadzewicz L.K."/>
            <person name="Sengamalay N."/>
            <person name="Fraser C.M."/>
            <person name="Hine E."/>
            <person name="Shefchek K.A."/>
            <person name="Das S.P."/>
            <person name="Tettelin H."/>
        </authorList>
    </citation>
    <scope>NUCLEOTIDE SEQUENCE [LARGE SCALE GENOMIC DNA]</scope>
    <source>
        <strain evidence="2 3">662</strain>
    </source>
</reference>
<protein>
    <submittedName>
        <fullName evidence="2">Short chain dehydrogenase family protein</fullName>
    </submittedName>
</protein>